<dbReference type="FunFam" id="1.25.40.20:FF:000316">
    <property type="entry name" value="BRCA1-associated RING domain protein 1"/>
    <property type="match status" value="1"/>
</dbReference>
<evidence type="ECO:0000256" key="4">
    <source>
        <dbReference type="ARBA" id="ARBA00023043"/>
    </source>
</evidence>
<evidence type="ECO:0000313" key="7">
    <source>
        <dbReference type="EMBL" id="GAU50955.1"/>
    </source>
</evidence>
<dbReference type="PANTHER" id="PTHR24136:SF15">
    <property type="entry name" value="ANK_REP_REGION DOMAIN-CONTAINING PROTEIN"/>
    <property type="match status" value="1"/>
</dbReference>
<dbReference type="SUPFAM" id="SSF48403">
    <property type="entry name" value="Ankyrin repeat"/>
    <property type="match status" value="1"/>
</dbReference>
<keyword evidence="4 5" id="KW-0040">ANK repeat</keyword>
<dbReference type="InterPro" id="IPR036770">
    <property type="entry name" value="Ankyrin_rpt-contain_sf"/>
</dbReference>
<name>A0A2Z6PK36_TRISU</name>
<dbReference type="EMBL" id="DF974925">
    <property type="protein sequence ID" value="GAU50955.1"/>
    <property type="molecule type" value="Genomic_DNA"/>
</dbReference>
<evidence type="ECO:0000313" key="8">
    <source>
        <dbReference type="Proteomes" id="UP000242715"/>
    </source>
</evidence>
<evidence type="ECO:0000259" key="6">
    <source>
        <dbReference type="Pfam" id="PF13456"/>
    </source>
</evidence>
<feature type="repeat" description="ANK" evidence="5">
    <location>
        <begin position="253"/>
        <end position="285"/>
    </location>
</feature>
<feature type="non-terminal residue" evidence="7">
    <location>
        <position position="1"/>
    </location>
</feature>
<dbReference type="InterPro" id="IPR002110">
    <property type="entry name" value="Ankyrin_rpt"/>
</dbReference>
<dbReference type="AlphaFoldDB" id="A0A2Z6PK36"/>
<dbReference type="GO" id="GO:0004523">
    <property type="term" value="F:RNA-DNA hybrid ribonuclease activity"/>
    <property type="evidence" value="ECO:0007669"/>
    <property type="project" value="InterPro"/>
</dbReference>
<dbReference type="Pfam" id="PF00023">
    <property type="entry name" value="Ank"/>
    <property type="match status" value="1"/>
</dbReference>
<evidence type="ECO:0000256" key="2">
    <source>
        <dbReference type="ARBA" id="ARBA00005949"/>
    </source>
</evidence>
<reference evidence="8" key="1">
    <citation type="journal article" date="2017" name="Front. Plant Sci.">
        <title>Climate Clever Clovers: New Paradigm to Reduce the Environmental Footprint of Ruminants by Breeding Low Methanogenic Forages Utilizing Haplotype Variation.</title>
        <authorList>
            <person name="Kaur P."/>
            <person name="Appels R."/>
            <person name="Bayer P.E."/>
            <person name="Keeble-Gagnere G."/>
            <person name="Wang J."/>
            <person name="Hirakawa H."/>
            <person name="Shirasawa K."/>
            <person name="Vercoe P."/>
            <person name="Stefanova K."/>
            <person name="Durmic Z."/>
            <person name="Nichols P."/>
            <person name="Revell C."/>
            <person name="Isobe S.N."/>
            <person name="Edwards D."/>
            <person name="Erskine W."/>
        </authorList>
    </citation>
    <scope>NUCLEOTIDE SEQUENCE [LARGE SCALE GENOMIC DNA]</scope>
    <source>
        <strain evidence="8">cv. Daliak</strain>
    </source>
</reference>
<proteinExistence type="inferred from homology"/>
<dbReference type="GO" id="GO:0005886">
    <property type="term" value="C:plasma membrane"/>
    <property type="evidence" value="ECO:0007669"/>
    <property type="project" value="UniProtKB-SubCell"/>
</dbReference>
<sequence>WSDGRCVGAATRWCRGTKDVDLAEATGLMEAIKFVEEHRISKVVIEPDADRIVTAIKKKVYPRNQWGKLTSLCARFFEQNGNVAISWVMRDGNEATHVSARWATEDEIITSMAVPGRRNGLNDDDEEESNGLFEEEVLVEETDTPPHLRDLSHAAQNGDLNALRLALDNLSGSIDEPVEDGDTALHLTCLYGHFQCAQLLLERGADLEAKDEDGAIPLHDACAGGFLEIVQLLFNRASDAEHIKRMLESVDSEGDTPLHHAARGEHADVIRLLLSNGASSTKENLYGKTPAELPEHNTEARRLLEATATAMAI</sequence>
<dbReference type="Gene3D" id="3.30.420.10">
    <property type="entry name" value="Ribonuclease H-like superfamily/Ribonuclease H"/>
    <property type="match status" value="1"/>
</dbReference>
<dbReference type="GO" id="GO:0016567">
    <property type="term" value="P:protein ubiquitination"/>
    <property type="evidence" value="ECO:0007669"/>
    <property type="project" value="TreeGrafter"/>
</dbReference>
<protein>
    <recommendedName>
        <fullName evidence="6">RNase H type-1 domain-containing protein</fullName>
    </recommendedName>
</protein>
<keyword evidence="8" id="KW-1185">Reference proteome</keyword>
<feature type="repeat" description="ANK" evidence="5">
    <location>
        <begin position="213"/>
        <end position="245"/>
    </location>
</feature>
<dbReference type="Pfam" id="PF12796">
    <property type="entry name" value="Ank_2"/>
    <property type="match status" value="1"/>
</dbReference>
<dbReference type="GO" id="GO:0003676">
    <property type="term" value="F:nucleic acid binding"/>
    <property type="evidence" value="ECO:0007669"/>
    <property type="project" value="InterPro"/>
</dbReference>
<dbReference type="PROSITE" id="PS50088">
    <property type="entry name" value="ANK_REPEAT"/>
    <property type="match status" value="3"/>
</dbReference>
<organism evidence="7 8">
    <name type="scientific">Trifolium subterraneum</name>
    <name type="common">Subterranean clover</name>
    <dbReference type="NCBI Taxonomy" id="3900"/>
    <lineage>
        <taxon>Eukaryota</taxon>
        <taxon>Viridiplantae</taxon>
        <taxon>Streptophyta</taxon>
        <taxon>Embryophyta</taxon>
        <taxon>Tracheophyta</taxon>
        <taxon>Spermatophyta</taxon>
        <taxon>Magnoliopsida</taxon>
        <taxon>eudicotyledons</taxon>
        <taxon>Gunneridae</taxon>
        <taxon>Pentapetalae</taxon>
        <taxon>rosids</taxon>
        <taxon>fabids</taxon>
        <taxon>Fabales</taxon>
        <taxon>Fabaceae</taxon>
        <taxon>Papilionoideae</taxon>
        <taxon>50 kb inversion clade</taxon>
        <taxon>NPAAA clade</taxon>
        <taxon>Hologalegina</taxon>
        <taxon>IRL clade</taxon>
        <taxon>Trifolieae</taxon>
        <taxon>Trifolium</taxon>
    </lineage>
</organism>
<dbReference type="InterPro" id="IPR036397">
    <property type="entry name" value="RNaseH_sf"/>
</dbReference>
<dbReference type="SMART" id="SM00248">
    <property type="entry name" value="ANK"/>
    <property type="match status" value="4"/>
</dbReference>
<dbReference type="InterPro" id="IPR051573">
    <property type="entry name" value="Ankyrin-SOCS_box_domain"/>
</dbReference>
<evidence type="ECO:0000256" key="5">
    <source>
        <dbReference type="PROSITE-ProRule" id="PRU00023"/>
    </source>
</evidence>
<feature type="repeat" description="ANK" evidence="5">
    <location>
        <begin position="180"/>
        <end position="212"/>
    </location>
</feature>
<dbReference type="GO" id="GO:0045732">
    <property type="term" value="P:positive regulation of protein catabolic process"/>
    <property type="evidence" value="ECO:0007669"/>
    <property type="project" value="TreeGrafter"/>
</dbReference>
<dbReference type="Gene3D" id="1.25.40.20">
    <property type="entry name" value="Ankyrin repeat-containing domain"/>
    <property type="match status" value="1"/>
</dbReference>
<dbReference type="PROSITE" id="PS50297">
    <property type="entry name" value="ANK_REP_REGION"/>
    <property type="match status" value="3"/>
</dbReference>
<comment type="similarity">
    <text evidence="2">Belongs to the ankyrin SOCS box (ASB) family.</text>
</comment>
<evidence type="ECO:0000256" key="3">
    <source>
        <dbReference type="ARBA" id="ARBA00022737"/>
    </source>
</evidence>
<dbReference type="Pfam" id="PF13456">
    <property type="entry name" value="RVT_3"/>
    <property type="match status" value="1"/>
</dbReference>
<gene>
    <name evidence="7" type="ORF">TSUD_411430</name>
</gene>
<dbReference type="InterPro" id="IPR002156">
    <property type="entry name" value="RNaseH_domain"/>
</dbReference>
<comment type="subcellular location">
    <subcellularLocation>
        <location evidence="1">Cell membrane</location>
        <topology evidence="1">Peripheral membrane protein</topology>
        <orientation evidence="1">Cytoplasmic side</orientation>
    </subcellularLocation>
</comment>
<accession>A0A2Z6PK36</accession>
<dbReference type="PANTHER" id="PTHR24136">
    <property type="entry name" value="SOWAH (DROSOPHILA) HOMOLOG"/>
    <property type="match status" value="1"/>
</dbReference>
<dbReference type="OrthoDB" id="194358at2759"/>
<feature type="domain" description="RNase H type-1" evidence="6">
    <location>
        <begin position="3"/>
        <end position="103"/>
    </location>
</feature>
<evidence type="ECO:0000256" key="1">
    <source>
        <dbReference type="ARBA" id="ARBA00004413"/>
    </source>
</evidence>
<keyword evidence="3" id="KW-0677">Repeat</keyword>
<dbReference type="Proteomes" id="UP000242715">
    <property type="component" value="Unassembled WGS sequence"/>
</dbReference>